<dbReference type="EMBL" id="CP155447">
    <property type="protein sequence ID" value="XBH06281.1"/>
    <property type="molecule type" value="Genomic_DNA"/>
</dbReference>
<reference evidence="1" key="1">
    <citation type="submission" date="2024-05" db="EMBL/GenBank/DDBJ databases">
        <title>Planctomycetes of the genus Singulisphaera possess chitinolytic capabilities.</title>
        <authorList>
            <person name="Ivanova A."/>
        </authorList>
    </citation>
    <scope>NUCLEOTIDE SEQUENCE</scope>
    <source>
        <strain evidence="1">Ch08T</strain>
    </source>
</reference>
<dbReference type="RefSeq" id="WP_406699131.1">
    <property type="nucleotide sequence ID" value="NZ_CP155447.1"/>
</dbReference>
<dbReference type="AlphaFoldDB" id="A0AAU7CMB0"/>
<name>A0AAU7CMB0_9BACT</name>
<protein>
    <submittedName>
        <fullName evidence="1">Uncharacterized protein</fullName>
    </submittedName>
</protein>
<sequence length="70" mass="7571">MIAIGSGAHRQVDDFELFRYACSLVAMNGGPRKPKMTRDAEVAAAPLPITVDAVRSLVNLHSQSRHALVL</sequence>
<proteinExistence type="predicted"/>
<accession>A0AAU7CMB0</accession>
<organism evidence="1">
    <name type="scientific">Singulisphaera sp. Ch08</name>
    <dbReference type="NCBI Taxonomy" id="3120278"/>
    <lineage>
        <taxon>Bacteria</taxon>
        <taxon>Pseudomonadati</taxon>
        <taxon>Planctomycetota</taxon>
        <taxon>Planctomycetia</taxon>
        <taxon>Isosphaerales</taxon>
        <taxon>Isosphaeraceae</taxon>
        <taxon>Singulisphaera</taxon>
    </lineage>
</organism>
<gene>
    <name evidence="1" type="ORF">V5E97_09650</name>
</gene>
<evidence type="ECO:0000313" key="1">
    <source>
        <dbReference type="EMBL" id="XBH06281.1"/>
    </source>
</evidence>